<evidence type="ECO:0000256" key="2">
    <source>
        <dbReference type="ARBA" id="ARBA00022723"/>
    </source>
</evidence>
<dbReference type="SMART" id="SM00105">
    <property type="entry name" value="ArfGap"/>
    <property type="match status" value="1"/>
</dbReference>
<dbReference type="InterPro" id="IPR038508">
    <property type="entry name" value="ArfGAP_dom_sf"/>
</dbReference>
<dbReference type="GO" id="GO:0008270">
    <property type="term" value="F:zinc ion binding"/>
    <property type="evidence" value="ECO:0007669"/>
    <property type="project" value="UniProtKB-KW"/>
</dbReference>
<evidence type="ECO:0000256" key="1">
    <source>
        <dbReference type="ARBA" id="ARBA00022468"/>
    </source>
</evidence>
<dbReference type="PANTHER" id="PTHR46395">
    <property type="entry name" value="ADP-RIBOSYLATION FACTOR GTPASE-ACTIVATING PROTEIN 1"/>
    <property type="match status" value="1"/>
</dbReference>
<feature type="region of interest" description="Disordered" evidence="6">
    <location>
        <begin position="99"/>
        <end position="175"/>
    </location>
</feature>
<reference evidence="8" key="1">
    <citation type="submission" date="2025-02" db="EMBL/GenBank/DDBJ databases">
        <authorList>
            <consortium name="NCBI Genome Project"/>
        </authorList>
    </citation>
    <scope>NUCLEOTIDE SEQUENCE</scope>
</reference>
<dbReference type="AlphaFoldDB" id="A0AAJ8C090"/>
<evidence type="ECO:0000256" key="6">
    <source>
        <dbReference type="SAM" id="MobiDB-lite"/>
    </source>
</evidence>
<evidence type="ECO:0000259" key="7">
    <source>
        <dbReference type="PROSITE" id="PS50115"/>
    </source>
</evidence>
<evidence type="ECO:0000256" key="3">
    <source>
        <dbReference type="ARBA" id="ARBA00022771"/>
    </source>
</evidence>
<dbReference type="CDD" id="cd08830">
    <property type="entry name" value="ArfGap_ArfGap1"/>
    <property type="match status" value="1"/>
</dbReference>
<evidence type="ECO:0000256" key="5">
    <source>
        <dbReference type="PROSITE-ProRule" id="PRU00288"/>
    </source>
</evidence>
<dbReference type="InterPro" id="IPR037278">
    <property type="entry name" value="ARFGAP/RecO"/>
</dbReference>
<dbReference type="InterPro" id="IPR001164">
    <property type="entry name" value="ArfGAP_dom"/>
</dbReference>
<protein>
    <recommendedName>
        <fullName evidence="7">Arf-GAP domain-containing protein</fullName>
    </recommendedName>
</protein>
<evidence type="ECO:0000313" key="8">
    <source>
        <dbReference type="RefSeq" id="XP_059606569.1"/>
    </source>
</evidence>
<dbReference type="SUPFAM" id="SSF57863">
    <property type="entry name" value="ArfGap/RecO-like zinc finger"/>
    <property type="match status" value="1"/>
</dbReference>
<organism evidence="8">
    <name type="scientific">Aspergillus niger</name>
    <dbReference type="NCBI Taxonomy" id="5061"/>
    <lineage>
        <taxon>Eukaryota</taxon>
        <taxon>Fungi</taxon>
        <taxon>Dikarya</taxon>
        <taxon>Ascomycota</taxon>
        <taxon>Pezizomycotina</taxon>
        <taxon>Eurotiomycetes</taxon>
        <taxon>Eurotiomycetidae</taxon>
        <taxon>Eurotiales</taxon>
        <taxon>Aspergillaceae</taxon>
        <taxon>Aspergillus</taxon>
        <taxon>Aspergillus subgen. Circumdati</taxon>
    </lineage>
</organism>
<dbReference type="Gene3D" id="1.10.220.150">
    <property type="entry name" value="Arf GTPase activating protein"/>
    <property type="match status" value="1"/>
</dbReference>
<keyword evidence="1" id="KW-0343">GTPase activation</keyword>
<evidence type="ECO:0000256" key="4">
    <source>
        <dbReference type="ARBA" id="ARBA00022833"/>
    </source>
</evidence>
<feature type="domain" description="Arf-GAP" evidence="7">
    <location>
        <begin position="10"/>
        <end position="135"/>
    </location>
</feature>
<reference evidence="8" key="2">
    <citation type="submission" date="2025-08" db="UniProtKB">
        <authorList>
            <consortium name="RefSeq"/>
        </authorList>
    </citation>
    <scope>IDENTIFICATION</scope>
</reference>
<dbReference type="PANTHER" id="PTHR46395:SF1">
    <property type="entry name" value="ADP-RIBOSYLATION FACTOR GTPASE-ACTIVATING PROTEIN 1"/>
    <property type="match status" value="1"/>
</dbReference>
<accession>A0AAJ8C090</accession>
<dbReference type="GO" id="GO:0005096">
    <property type="term" value="F:GTPase activator activity"/>
    <property type="evidence" value="ECO:0007669"/>
    <property type="project" value="UniProtKB-KW"/>
</dbReference>
<proteinExistence type="predicted"/>
<sequence>MSRMWEVDPETRAKLLQFSKTNGNDKCCDCGAPSPQWASPKFGTFICLNCAGTHRGLGVHISFVRSITMDAFKTSEILRMEHGGNEPWKAFFDSHPITQSEGRTFEDSTIKERYEGEVGEEWKERLAAKAEGREYVPGQPKPQQPKNKEPTSRSSTPLAARGGSPASHDGVPEMSKKERNEAYFARLGNENSSRSESVPPSQGGKFTGFGGGMPVTNTPKSSGSGAAIPGFDDFQKDPMGALTKGFGWFATTVGKSAKTVNDSYIQPTAKTVHFPSILISVRYVPIAESDLAAQARIHAATLGQNMQHGVRGAADQFHRFVEGPDEAAAAAAARRGRVEPERKDFWDSFSSVAAQDSHRRTASRSSAIGTAAMKTGPSGAGTSSTSSAAASSATTGTGAGSSATARKSTDDGGWDDNW</sequence>
<dbReference type="KEGG" id="ang:An17g00400"/>
<keyword evidence="3 5" id="KW-0863">Zinc-finger</keyword>
<feature type="compositionally biased region" description="Polar residues" evidence="6">
    <location>
        <begin position="215"/>
        <end position="224"/>
    </location>
</feature>
<name>A0AAJ8C090_ASPNG</name>
<keyword evidence="2" id="KW-0479">Metal-binding</keyword>
<keyword evidence="4" id="KW-0862">Zinc</keyword>
<gene>
    <name evidence="8" type="ORF">An17g00400</name>
</gene>
<feature type="region of interest" description="Disordered" evidence="6">
    <location>
        <begin position="352"/>
        <end position="418"/>
    </location>
</feature>
<dbReference type="Pfam" id="PF01412">
    <property type="entry name" value="ArfGap"/>
    <property type="match status" value="1"/>
</dbReference>
<dbReference type="PROSITE" id="PS50115">
    <property type="entry name" value="ARFGAP"/>
    <property type="match status" value="1"/>
</dbReference>
<feature type="region of interest" description="Disordered" evidence="6">
    <location>
        <begin position="188"/>
        <end position="224"/>
    </location>
</feature>
<dbReference type="PRINTS" id="PR00405">
    <property type="entry name" value="REVINTRACTNG"/>
</dbReference>
<dbReference type="GeneID" id="4989344"/>
<feature type="compositionally biased region" description="Basic and acidic residues" evidence="6">
    <location>
        <begin position="103"/>
        <end position="134"/>
    </location>
</feature>
<feature type="compositionally biased region" description="Polar residues" evidence="6">
    <location>
        <begin position="189"/>
        <end position="200"/>
    </location>
</feature>
<feature type="compositionally biased region" description="Low complexity" evidence="6">
    <location>
        <begin position="380"/>
        <end position="405"/>
    </location>
</feature>
<dbReference type="RefSeq" id="XP_059606569.1">
    <property type="nucleotide sequence ID" value="XM_059745409.1"/>
</dbReference>
<dbReference type="FunFam" id="1.10.220.150:FF:000014">
    <property type="entry name" value="ADP-ribosylation factor GTPase-activating protein"/>
    <property type="match status" value="1"/>
</dbReference>